<evidence type="ECO:0000256" key="2">
    <source>
        <dbReference type="ARBA" id="ARBA00022692"/>
    </source>
</evidence>
<feature type="transmembrane region" description="Helical" evidence="5">
    <location>
        <begin position="7"/>
        <end position="26"/>
    </location>
</feature>
<dbReference type="Pfam" id="PF07291">
    <property type="entry name" value="MauE"/>
    <property type="match status" value="1"/>
</dbReference>
<keyword evidence="2 5" id="KW-0812">Transmembrane</keyword>
<proteinExistence type="predicted"/>
<feature type="transmembrane region" description="Helical" evidence="5">
    <location>
        <begin position="152"/>
        <end position="171"/>
    </location>
</feature>
<protein>
    <recommendedName>
        <fullName evidence="6">Methylamine utilisation protein MauE domain-containing protein</fullName>
    </recommendedName>
</protein>
<evidence type="ECO:0000313" key="8">
    <source>
        <dbReference type="Proteomes" id="UP000001601"/>
    </source>
</evidence>
<feature type="transmembrane region" description="Helical" evidence="5">
    <location>
        <begin position="122"/>
        <end position="140"/>
    </location>
</feature>
<evidence type="ECO:0000259" key="6">
    <source>
        <dbReference type="Pfam" id="PF07291"/>
    </source>
</evidence>
<keyword evidence="3 5" id="KW-1133">Transmembrane helix</keyword>
<dbReference type="Pfam" id="PF20329">
    <property type="entry name" value="DUF6624"/>
    <property type="match status" value="1"/>
</dbReference>
<feature type="transmembrane region" description="Helical" evidence="5">
    <location>
        <begin position="83"/>
        <end position="102"/>
    </location>
</feature>
<dbReference type="EMBL" id="AANC01000002">
    <property type="protein sequence ID" value="EAQ50254.1"/>
    <property type="molecule type" value="Genomic_DNA"/>
</dbReference>
<dbReference type="HOGENOM" id="CLU_477890_0_0_10"/>
<evidence type="ECO:0000256" key="5">
    <source>
        <dbReference type="SAM" id="Phobius"/>
    </source>
</evidence>
<sequence>MILKKLIGFVRVFVGILFIISGFVKLNDPVGFSFKLQEYFAPDVLNIEFLSPFALGLAIILVIVELVLGVALIIGYYKRLTMWLLLLMIIFFTFLTFYSAYFNKVTDCGCFGDALPLTPWQSFTKDVVLLIMIVFLFINIKHIKPFFSNFSRSIIIFATFIACLSFGYYVLMHLPAIDFRAYKEGVNISEGMTIPEGAPEAVFDYNWRFNINGEEKIITTQGEYPSSEGEFIGVETEVVEEGYVPPIHDFTIEKDGENFTEKFLNTPDLIVIIAYDLNKTEWNGWPVIKELTNDALKKGYSVIGLTASGDASVNDLKEKQNINFDFYFTDATTLKTIVRSNPGIVKLHNGTIIQKRHWNDADEIELEMLPSANTSLDLKLKHRLDSIARYDQLYRPILQETDEQKRKALAEELGLKPEDYSGDLWKKQRMLDTSNLKIVKRILDTQGYPGKSVVGEPSNLIALEVIEHNPIQIEQYIDLFKKAAAAGEIPKTRVAVLEDKYLMMQDKEQLYGSQAQITAANGFFIWPIKDVAMVNERRKAAGFERSIEEYVADLMGKDATFKALKLSEIKRL</sequence>
<dbReference type="eggNOG" id="COG2259">
    <property type="taxonomic scope" value="Bacteria"/>
</dbReference>
<comment type="caution">
    <text evidence="7">The sequence shown here is derived from an EMBL/GenBank/DDBJ whole genome shotgun (WGS) entry which is preliminary data.</text>
</comment>
<dbReference type="InterPro" id="IPR046732">
    <property type="entry name" value="DUF6624"/>
</dbReference>
<evidence type="ECO:0000256" key="1">
    <source>
        <dbReference type="ARBA" id="ARBA00004141"/>
    </source>
</evidence>
<dbReference type="STRING" id="398720.MED217_04462"/>
<dbReference type="AlphaFoldDB" id="A3XJL7"/>
<evidence type="ECO:0000256" key="3">
    <source>
        <dbReference type="ARBA" id="ARBA00022989"/>
    </source>
</evidence>
<feature type="domain" description="Methylamine utilisation protein MauE" evidence="6">
    <location>
        <begin position="5"/>
        <end position="137"/>
    </location>
</feature>
<dbReference type="InterPro" id="IPR009908">
    <property type="entry name" value="Methylamine_util_MauE"/>
</dbReference>
<evidence type="ECO:0000256" key="4">
    <source>
        <dbReference type="ARBA" id="ARBA00023136"/>
    </source>
</evidence>
<dbReference type="GO" id="GO:0030416">
    <property type="term" value="P:methylamine metabolic process"/>
    <property type="evidence" value="ECO:0007669"/>
    <property type="project" value="InterPro"/>
</dbReference>
<dbReference type="GO" id="GO:0016020">
    <property type="term" value="C:membrane"/>
    <property type="evidence" value="ECO:0007669"/>
    <property type="project" value="UniProtKB-SubCell"/>
</dbReference>
<gene>
    <name evidence="7" type="ORF">MED217_04462</name>
</gene>
<reference evidence="7 8" key="1">
    <citation type="journal article" date="2007" name="Nature">
        <title>Light stimulates growth of proteorhodopsin-containing marine Flavobacteria.</title>
        <authorList>
            <person name="Gomez-Consarnau L."/>
            <person name="Gonzalez J.M."/>
            <person name="Coll-Llado M."/>
            <person name="Gourdon P."/>
            <person name="Pascher T."/>
            <person name="Neutze R."/>
            <person name="Pedros-Alio C."/>
            <person name="Pinhassi J."/>
        </authorList>
    </citation>
    <scope>NUCLEOTIDE SEQUENCE [LARGE SCALE GENOMIC DNA]</scope>
    <source>
        <strain evidence="7 8">MED217</strain>
    </source>
</reference>
<dbReference type="Proteomes" id="UP000001601">
    <property type="component" value="Unassembled WGS sequence"/>
</dbReference>
<keyword evidence="4 5" id="KW-0472">Membrane</keyword>
<dbReference type="NCBIfam" id="NF045576">
    <property type="entry name" value="BT_3928_fam"/>
    <property type="match status" value="1"/>
</dbReference>
<evidence type="ECO:0000313" key="7">
    <source>
        <dbReference type="EMBL" id="EAQ50254.1"/>
    </source>
</evidence>
<feature type="transmembrane region" description="Helical" evidence="5">
    <location>
        <begin position="53"/>
        <end position="76"/>
    </location>
</feature>
<organism evidence="7 8">
    <name type="scientific">Leeuwenhoekiella blandensis (strain CECT 7118 / CCUG 51940 / KCTC 22103 / MED217)</name>
    <name type="common">Flavobacterium sp. (strain MED217)</name>
    <dbReference type="NCBI Taxonomy" id="398720"/>
    <lineage>
        <taxon>Bacteria</taxon>
        <taxon>Pseudomonadati</taxon>
        <taxon>Bacteroidota</taxon>
        <taxon>Flavobacteriia</taxon>
        <taxon>Flavobacteriales</taxon>
        <taxon>Flavobacteriaceae</taxon>
        <taxon>Leeuwenhoekiella</taxon>
    </lineage>
</organism>
<accession>A3XJL7</accession>
<comment type="subcellular location">
    <subcellularLocation>
        <location evidence="1">Membrane</location>
        <topology evidence="1">Multi-pass membrane protein</topology>
    </subcellularLocation>
</comment>
<keyword evidence="8" id="KW-1185">Reference proteome</keyword>
<name>A3XJL7_LEEBM</name>